<dbReference type="PROSITE" id="PS00463">
    <property type="entry name" value="ZN2_CY6_FUNGAL_1"/>
    <property type="match status" value="1"/>
</dbReference>
<protein>
    <submittedName>
        <fullName evidence="2">Zinc finger-containing transcription factor, putative</fullName>
    </submittedName>
</protein>
<evidence type="ECO:0000313" key="2">
    <source>
        <dbReference type="EMBL" id="EMG49095.1"/>
    </source>
</evidence>
<dbReference type="HOGENOM" id="CLU_034207_0_0_1"/>
<dbReference type="PROSITE" id="PS50048">
    <property type="entry name" value="ZN2_CY6_FUNGAL_2"/>
    <property type="match status" value="1"/>
</dbReference>
<dbReference type="InterPro" id="IPR036864">
    <property type="entry name" value="Zn2-C6_fun-type_DNA-bd_sf"/>
</dbReference>
<dbReference type="OMA" id="NDEFNIW"/>
<feature type="non-terminal residue" evidence="2">
    <location>
        <position position="1"/>
    </location>
</feature>
<proteinExistence type="predicted"/>
<dbReference type="AlphaFoldDB" id="M3K1G7"/>
<sequence length="482" mass="54794">MSVTKPTTKIKRSRNGCTSCKRLRIKCNEAKPICEYCEAMNKQCVYPHIADQSLASNSSLDSLWSTPASTFTTSASTSTSPSDTCPSPFEPPVITDPTVPLFGSAPNKPTNMSSSKPKMEDILTRDLVLTQTSSMLGITQFELKLLKFFDSEGISKFSFNRIEEIHNVWKYKVPYLFLESPLVRQSIFSFSAMLLQTMVDPTYEESKEIGIIQNCLMTKTLEYFLETVKNTRLLIGGTEKDYEGMLNFSDPRIAKQLVVANALLYTILIMNPMNLLPLISFDRSASDLISVSKGILTTIANCAPVVLMSDLASVMVFEGQSKMSPPSVKTSPYPIIIDLAANLETYRNLQEIDSASSQEYETLMEPLDLLNKGIYGTQFFKFPIPFYRWTILLSDDFRQLLYSKHEYALRLLYTYSILTLYCGCPIDDDHNMWMDFIKWYKAHNYLTFGAFKYDIERRLFDEVVIKKAKCVNFSEFGNILKC</sequence>
<feature type="domain" description="Zn(2)-C6 fungal-type" evidence="1">
    <location>
        <begin position="16"/>
        <end position="46"/>
    </location>
</feature>
<gene>
    <name evidence="2" type="ORF">G210_0215</name>
</gene>
<dbReference type="eggNOG" id="ENOG502R6NR">
    <property type="taxonomic scope" value="Eukaryota"/>
</dbReference>
<dbReference type="SMART" id="SM00066">
    <property type="entry name" value="GAL4"/>
    <property type="match status" value="1"/>
</dbReference>
<dbReference type="CDD" id="cd00067">
    <property type="entry name" value="GAL4"/>
    <property type="match status" value="1"/>
</dbReference>
<reference evidence="2 3" key="1">
    <citation type="submission" date="2013-02" db="EMBL/GenBank/DDBJ databases">
        <title>Genome sequence of Candida maltosa Xu316, a potential industrial strain for xylitol and ethanol production.</title>
        <authorList>
            <person name="Yu J."/>
            <person name="Wang Q."/>
            <person name="Geng X."/>
            <person name="Bao W."/>
            <person name="He P."/>
            <person name="Cai J."/>
        </authorList>
    </citation>
    <scope>NUCLEOTIDE SEQUENCE [LARGE SCALE GENOMIC DNA]</scope>
    <source>
        <strain evidence="3">Xu316</strain>
    </source>
</reference>
<dbReference type="InterPro" id="IPR052400">
    <property type="entry name" value="Zn2-C6_fungal_TF"/>
</dbReference>
<organism evidence="2 3">
    <name type="scientific">Candida maltosa (strain Xu316)</name>
    <name type="common">Yeast</name>
    <dbReference type="NCBI Taxonomy" id="1245528"/>
    <lineage>
        <taxon>Eukaryota</taxon>
        <taxon>Fungi</taxon>
        <taxon>Dikarya</taxon>
        <taxon>Ascomycota</taxon>
        <taxon>Saccharomycotina</taxon>
        <taxon>Pichiomycetes</taxon>
        <taxon>Debaryomycetaceae</taxon>
        <taxon>Candida/Lodderomyces clade</taxon>
        <taxon>Candida</taxon>
    </lineage>
</organism>
<accession>M3K1G7</accession>
<dbReference type="PANTHER" id="PTHR47657:SF7">
    <property type="entry name" value="STEROL REGULATORY ELEMENT-BINDING PROTEIN ECM22"/>
    <property type="match status" value="1"/>
</dbReference>
<dbReference type="STRING" id="1245528.M3K1G7"/>
<keyword evidence="3" id="KW-1185">Reference proteome</keyword>
<dbReference type="PANTHER" id="PTHR47657">
    <property type="entry name" value="STEROL REGULATORY ELEMENT-BINDING PROTEIN ECM22"/>
    <property type="match status" value="1"/>
</dbReference>
<dbReference type="Gene3D" id="4.10.240.10">
    <property type="entry name" value="Zn(2)-C6 fungal-type DNA-binding domain"/>
    <property type="match status" value="1"/>
</dbReference>
<dbReference type="OrthoDB" id="4023759at2759"/>
<evidence type="ECO:0000313" key="3">
    <source>
        <dbReference type="Proteomes" id="UP000011777"/>
    </source>
</evidence>
<dbReference type="Proteomes" id="UP000011777">
    <property type="component" value="Unassembled WGS sequence"/>
</dbReference>
<comment type="caution">
    <text evidence="2">The sequence shown here is derived from an EMBL/GenBank/DDBJ whole genome shotgun (WGS) entry which is preliminary data.</text>
</comment>
<dbReference type="GO" id="GO:0008270">
    <property type="term" value="F:zinc ion binding"/>
    <property type="evidence" value="ECO:0007669"/>
    <property type="project" value="InterPro"/>
</dbReference>
<name>M3K1G7_CANMX</name>
<dbReference type="GO" id="GO:0000981">
    <property type="term" value="F:DNA-binding transcription factor activity, RNA polymerase II-specific"/>
    <property type="evidence" value="ECO:0007669"/>
    <property type="project" value="InterPro"/>
</dbReference>
<dbReference type="InterPro" id="IPR001138">
    <property type="entry name" value="Zn2Cys6_DnaBD"/>
</dbReference>
<dbReference type="Pfam" id="PF00172">
    <property type="entry name" value="Zn_clus"/>
    <property type="match status" value="1"/>
</dbReference>
<evidence type="ECO:0000259" key="1">
    <source>
        <dbReference type="PROSITE" id="PS50048"/>
    </source>
</evidence>
<dbReference type="EMBL" id="AOGT01000812">
    <property type="protein sequence ID" value="EMG49095.1"/>
    <property type="molecule type" value="Genomic_DNA"/>
</dbReference>
<dbReference type="SUPFAM" id="SSF57701">
    <property type="entry name" value="Zn2/Cys6 DNA-binding domain"/>
    <property type="match status" value="1"/>
</dbReference>